<dbReference type="EMBL" id="GACK01008439">
    <property type="protein sequence ID" value="JAA56595.1"/>
    <property type="molecule type" value="mRNA"/>
</dbReference>
<proteinExistence type="evidence at transcript level"/>
<organism evidence="1">
    <name type="scientific">Rhipicephalus pulchellus</name>
    <name type="common">Yellow backed tick</name>
    <name type="synonym">Dermacentor pulchellus</name>
    <dbReference type="NCBI Taxonomy" id="72859"/>
    <lineage>
        <taxon>Eukaryota</taxon>
        <taxon>Metazoa</taxon>
        <taxon>Ecdysozoa</taxon>
        <taxon>Arthropoda</taxon>
        <taxon>Chelicerata</taxon>
        <taxon>Arachnida</taxon>
        <taxon>Acari</taxon>
        <taxon>Parasitiformes</taxon>
        <taxon>Ixodida</taxon>
        <taxon>Ixodoidea</taxon>
        <taxon>Ixodidae</taxon>
        <taxon>Rhipicephalinae</taxon>
        <taxon>Rhipicephalus</taxon>
        <taxon>Rhipicephalus</taxon>
    </lineage>
</organism>
<sequence>MWKASEWKWWVLFYGAPCLDGILPPNFHKHFCLLVSAIHLLLKDRITREDISDAMGKLSDFVFKMQNLYGEASMTFNVHQLLHLPRSVVELGPLWAHSTFVFESGNGVLLKLISSANGVAVQVLERFIMQLQLTMLKNTLDLQPQVKEMCEQLIAPAPCKIAETRTLGRGIVCGIVDHDQKNAFIAELGFIPDRVTSFQRIVVRGHLLHTSEYKRAQKTRNCTFKCTKGQFYTLHNVYEISDGSCMLMCTQLACKTYGNMSHINICTPKREKLLMPLDRVASISVLMSLGTSCYVADLPNFLEKD</sequence>
<reference evidence="1" key="1">
    <citation type="submission" date="2012-11" db="EMBL/GenBank/DDBJ databases">
        <authorList>
            <person name="Lucero-Rivera Y.E."/>
            <person name="Tovar-Ramirez D."/>
        </authorList>
    </citation>
    <scope>NUCLEOTIDE SEQUENCE</scope>
    <source>
        <tissue evidence="1">Salivary gland</tissue>
    </source>
</reference>
<dbReference type="PANTHER" id="PTHR46579:SF1">
    <property type="entry name" value="F5_8 TYPE C DOMAIN-CONTAINING PROTEIN"/>
    <property type="match status" value="1"/>
</dbReference>
<reference evidence="1" key="2">
    <citation type="journal article" date="2015" name="J. Proteomics">
        <title>Sexual differences in the sialomes of the zebra tick, Rhipicephalus pulchellus.</title>
        <authorList>
            <person name="Tan A.W."/>
            <person name="Francischetti I.M."/>
            <person name="Slovak M."/>
            <person name="Kini R.M."/>
            <person name="Ribeiro J.M."/>
        </authorList>
    </citation>
    <scope>NUCLEOTIDE SEQUENCE</scope>
    <source>
        <tissue evidence="1">Salivary gland</tissue>
    </source>
</reference>
<dbReference type="PANTHER" id="PTHR46579">
    <property type="entry name" value="F5/8 TYPE C DOMAIN-CONTAINING PROTEIN-RELATED"/>
    <property type="match status" value="1"/>
</dbReference>
<dbReference type="AlphaFoldDB" id="L7LXU5"/>
<evidence type="ECO:0000313" key="1">
    <source>
        <dbReference type="EMBL" id="JAA56595.1"/>
    </source>
</evidence>
<protein>
    <submittedName>
        <fullName evidence="1">Uncharacterized protein</fullName>
    </submittedName>
</protein>
<accession>L7LXU5</accession>
<name>L7LXU5_RHIPC</name>